<protein>
    <submittedName>
        <fullName evidence="2">Uncharacterized protein</fullName>
    </submittedName>
</protein>
<dbReference type="AlphaFoldDB" id="A0A835VJH7"/>
<evidence type="ECO:0000313" key="1">
    <source>
        <dbReference type="EMBL" id="KAG0498707.1"/>
    </source>
</evidence>
<dbReference type="Proteomes" id="UP000636800">
    <property type="component" value="Chromosome 1"/>
</dbReference>
<evidence type="ECO:0000313" key="4">
    <source>
        <dbReference type="Proteomes" id="UP000639772"/>
    </source>
</evidence>
<proteinExistence type="predicted"/>
<dbReference type="EMBL" id="JADCNL010000001">
    <property type="protein sequence ID" value="KAG0498707.1"/>
    <property type="molecule type" value="Genomic_DNA"/>
</dbReference>
<comment type="caution">
    <text evidence="2">The sequence shown here is derived from an EMBL/GenBank/DDBJ whole genome shotgun (WGS) entry which is preliminary data.</text>
</comment>
<dbReference type="Proteomes" id="UP000639772">
    <property type="component" value="Chromosome 1"/>
</dbReference>
<name>A0A835VJH7_VANPL</name>
<gene>
    <name evidence="2" type="ORF">HPP92_003031</name>
    <name evidence="1" type="ORF">HPP92_003398</name>
</gene>
<sequence>MLQALYLLFGVQNGESLHVILKDWSSCSIFHLILSFAAVALNILLHFTNKSGHGYYDAKCSEYMSFVLARPQLASCFVGISEVILTKEVQKKCLVFNRNHFFVLKYKSIPLHVIKLDAEKHSFSSCQRVNFKVASEILWIMCLSCKVLD</sequence>
<evidence type="ECO:0000313" key="2">
    <source>
        <dbReference type="EMBL" id="KAG0502959.1"/>
    </source>
</evidence>
<keyword evidence="3" id="KW-1185">Reference proteome</keyword>
<organism evidence="2 4">
    <name type="scientific">Vanilla planifolia</name>
    <name type="common">Vanilla</name>
    <dbReference type="NCBI Taxonomy" id="51239"/>
    <lineage>
        <taxon>Eukaryota</taxon>
        <taxon>Viridiplantae</taxon>
        <taxon>Streptophyta</taxon>
        <taxon>Embryophyta</taxon>
        <taxon>Tracheophyta</taxon>
        <taxon>Spermatophyta</taxon>
        <taxon>Magnoliopsida</taxon>
        <taxon>Liliopsida</taxon>
        <taxon>Asparagales</taxon>
        <taxon>Orchidaceae</taxon>
        <taxon>Vanilloideae</taxon>
        <taxon>Vanilleae</taxon>
        <taxon>Vanilla</taxon>
    </lineage>
</organism>
<accession>A0A835VJH7</accession>
<evidence type="ECO:0000313" key="3">
    <source>
        <dbReference type="Proteomes" id="UP000636800"/>
    </source>
</evidence>
<dbReference type="EMBL" id="JADCNM010000001">
    <property type="protein sequence ID" value="KAG0502959.1"/>
    <property type="molecule type" value="Genomic_DNA"/>
</dbReference>
<reference evidence="3 4" key="1">
    <citation type="journal article" date="2020" name="Nat. Food">
        <title>A phased Vanilla planifolia genome enables genetic improvement of flavour and production.</title>
        <authorList>
            <person name="Hasing T."/>
            <person name="Tang H."/>
            <person name="Brym M."/>
            <person name="Khazi F."/>
            <person name="Huang T."/>
            <person name="Chambers A.H."/>
        </authorList>
    </citation>
    <scope>NUCLEOTIDE SEQUENCE [LARGE SCALE GENOMIC DNA]</scope>
    <source>
        <tissue evidence="2">Leaf</tissue>
    </source>
</reference>